<keyword evidence="3" id="KW-1185">Reference proteome</keyword>
<evidence type="ECO:0000313" key="3">
    <source>
        <dbReference type="Proteomes" id="UP001589611"/>
    </source>
</evidence>
<dbReference type="InterPro" id="IPR029045">
    <property type="entry name" value="ClpP/crotonase-like_dom_sf"/>
</dbReference>
<dbReference type="Proteomes" id="UP001589611">
    <property type="component" value="Unassembled WGS sequence"/>
</dbReference>
<dbReference type="PANTHER" id="PTHR11941">
    <property type="entry name" value="ENOYL-COA HYDRATASE-RELATED"/>
    <property type="match status" value="1"/>
</dbReference>
<reference evidence="2 3" key="1">
    <citation type="submission" date="2024-09" db="EMBL/GenBank/DDBJ databases">
        <authorList>
            <person name="Sun Q."/>
            <person name="Mori K."/>
        </authorList>
    </citation>
    <scope>NUCLEOTIDE SEQUENCE [LARGE SCALE GENOMIC DNA]</scope>
    <source>
        <strain evidence="2 3">JCM 1342</strain>
    </source>
</reference>
<dbReference type="InterPro" id="IPR001753">
    <property type="entry name" value="Enoyl-CoA_hydra/iso"/>
</dbReference>
<dbReference type="PANTHER" id="PTHR11941:SF54">
    <property type="entry name" value="ENOYL-COA HYDRATASE, MITOCHONDRIAL"/>
    <property type="match status" value="1"/>
</dbReference>
<sequence length="270" mass="28744">MNTLRMREGSDRLVVELHRPDVRNAIDDEMVAELHEVCSGLERDPRVLILTGASPGETSTAETSAGETSPGGTNTAEKGIFASGADIRSLLGRGRDQALQGINSGLFTRIARLPMPVIAAVDGYALGGGAELAYAADIRIASTRAVFGNPESAIGIMAAAGATWRLLELVGEPLAKEILFTGRRLTAEEALRVNLVASIHDPQDLLAAADALADRIGEQDPLAVRLTKRVLAAPRSAHPLVDDLAQAILFESDAKTERMTRFLNRSKEST</sequence>
<organism evidence="2 3">
    <name type="scientific">Microbacterium terregens</name>
    <dbReference type="NCBI Taxonomy" id="69363"/>
    <lineage>
        <taxon>Bacteria</taxon>
        <taxon>Bacillati</taxon>
        <taxon>Actinomycetota</taxon>
        <taxon>Actinomycetes</taxon>
        <taxon>Micrococcales</taxon>
        <taxon>Microbacteriaceae</taxon>
        <taxon>Microbacterium</taxon>
    </lineage>
</organism>
<dbReference type="CDD" id="cd06558">
    <property type="entry name" value="crotonase-like"/>
    <property type="match status" value="1"/>
</dbReference>
<evidence type="ECO:0000313" key="2">
    <source>
        <dbReference type="EMBL" id="MFB9646592.1"/>
    </source>
</evidence>
<gene>
    <name evidence="2" type="ORF">ACFFPJ_12390</name>
</gene>
<feature type="compositionally biased region" description="Low complexity" evidence="1">
    <location>
        <begin position="56"/>
        <end position="68"/>
    </location>
</feature>
<dbReference type="EMBL" id="JBHMBE010000004">
    <property type="protein sequence ID" value="MFB9646592.1"/>
    <property type="molecule type" value="Genomic_DNA"/>
</dbReference>
<comment type="caution">
    <text evidence="2">The sequence shown here is derived from an EMBL/GenBank/DDBJ whole genome shotgun (WGS) entry which is preliminary data.</text>
</comment>
<dbReference type="Pfam" id="PF00378">
    <property type="entry name" value="ECH_1"/>
    <property type="match status" value="1"/>
</dbReference>
<dbReference type="Gene3D" id="3.90.226.10">
    <property type="entry name" value="2-enoyl-CoA Hydratase, Chain A, domain 1"/>
    <property type="match status" value="1"/>
</dbReference>
<protein>
    <submittedName>
        <fullName evidence="2">Enoyl-CoA hydratase/isomerase family protein</fullName>
    </submittedName>
</protein>
<dbReference type="SUPFAM" id="SSF52096">
    <property type="entry name" value="ClpP/crotonase"/>
    <property type="match status" value="1"/>
</dbReference>
<feature type="region of interest" description="Disordered" evidence="1">
    <location>
        <begin position="53"/>
        <end position="78"/>
    </location>
</feature>
<proteinExistence type="predicted"/>
<accession>A0ABV5T2G3</accession>
<dbReference type="RefSeq" id="WP_344715524.1">
    <property type="nucleotide sequence ID" value="NZ_BAAAWH010000001.1"/>
</dbReference>
<evidence type="ECO:0000256" key="1">
    <source>
        <dbReference type="SAM" id="MobiDB-lite"/>
    </source>
</evidence>
<name>A0ABV5T2G3_9MICO</name>